<dbReference type="STRING" id="1423813.FC26_GL001596"/>
<dbReference type="InterPro" id="IPR002347">
    <property type="entry name" value="SDR_fam"/>
</dbReference>
<dbReference type="Gene3D" id="3.40.50.720">
    <property type="entry name" value="NAD(P)-binding Rossmann-like Domain"/>
    <property type="match status" value="1"/>
</dbReference>
<reference evidence="3 4" key="1">
    <citation type="journal article" date="2015" name="Genome Announc.">
        <title>Expanding the biotechnology potential of lactobacilli through comparative genomics of 213 strains and associated genera.</title>
        <authorList>
            <person name="Sun Z."/>
            <person name="Harris H.M."/>
            <person name="McCann A."/>
            <person name="Guo C."/>
            <person name="Argimon S."/>
            <person name="Zhang W."/>
            <person name="Yang X."/>
            <person name="Jeffery I.B."/>
            <person name="Cooney J.C."/>
            <person name="Kagawa T.F."/>
            <person name="Liu W."/>
            <person name="Song Y."/>
            <person name="Salvetti E."/>
            <person name="Wrobel A."/>
            <person name="Rasinkangas P."/>
            <person name="Parkhill J."/>
            <person name="Rea M.C."/>
            <person name="O'Sullivan O."/>
            <person name="Ritari J."/>
            <person name="Douillard F.P."/>
            <person name="Paul Ross R."/>
            <person name="Yang R."/>
            <person name="Briner A.E."/>
            <person name="Felis G.E."/>
            <person name="de Vos W.M."/>
            <person name="Barrangou R."/>
            <person name="Klaenhammer T.R."/>
            <person name="Caufield P.W."/>
            <person name="Cui Y."/>
            <person name="Zhang H."/>
            <person name="O'Toole P.W."/>
        </authorList>
    </citation>
    <scope>NUCLEOTIDE SEQUENCE [LARGE SCALE GENOMIC DNA]</scope>
    <source>
        <strain evidence="3 4">DSM 20634</strain>
    </source>
</reference>
<dbReference type="PRINTS" id="PR00081">
    <property type="entry name" value="GDHRDH"/>
</dbReference>
<dbReference type="RefSeq" id="WP_057778745.1">
    <property type="nucleotide sequence ID" value="NZ_AYYY01000025.1"/>
</dbReference>
<gene>
    <name evidence="3" type="ORF">FC26_GL001596</name>
</gene>
<organism evidence="3 4">
    <name type="scientific">Paucilactobacillus vaccinostercus DSM 20634</name>
    <dbReference type="NCBI Taxonomy" id="1423813"/>
    <lineage>
        <taxon>Bacteria</taxon>
        <taxon>Bacillati</taxon>
        <taxon>Bacillota</taxon>
        <taxon>Bacilli</taxon>
        <taxon>Lactobacillales</taxon>
        <taxon>Lactobacillaceae</taxon>
        <taxon>Paucilactobacillus</taxon>
    </lineage>
</organism>
<dbReference type="EMBL" id="AYYY01000025">
    <property type="protein sequence ID" value="KRM61521.1"/>
    <property type="molecule type" value="Genomic_DNA"/>
</dbReference>
<dbReference type="AlphaFoldDB" id="A0A0R2A2L9"/>
<comment type="caution">
    <text evidence="3">The sequence shown here is derived from an EMBL/GenBank/DDBJ whole genome shotgun (WGS) entry which is preliminary data.</text>
</comment>
<name>A0A0R2A2L9_9LACO</name>
<dbReference type="PATRIC" id="fig|1423813.3.peg.1623"/>
<dbReference type="OrthoDB" id="9806974at2"/>
<evidence type="ECO:0000256" key="1">
    <source>
        <dbReference type="ARBA" id="ARBA00006484"/>
    </source>
</evidence>
<evidence type="ECO:0000313" key="3">
    <source>
        <dbReference type="EMBL" id="KRM61521.1"/>
    </source>
</evidence>
<dbReference type="InterPro" id="IPR051122">
    <property type="entry name" value="SDR_DHRS6-like"/>
</dbReference>
<proteinExistence type="inferred from homology"/>
<dbReference type="InterPro" id="IPR036291">
    <property type="entry name" value="NAD(P)-bd_dom_sf"/>
</dbReference>
<dbReference type="PANTHER" id="PTHR43477:SF1">
    <property type="entry name" value="DIHYDROANTICAPSIN 7-DEHYDROGENASE"/>
    <property type="match status" value="1"/>
</dbReference>
<dbReference type="SUPFAM" id="SSF51735">
    <property type="entry name" value="NAD(P)-binding Rossmann-fold domains"/>
    <property type="match status" value="1"/>
</dbReference>
<dbReference type="PANTHER" id="PTHR43477">
    <property type="entry name" value="DIHYDROANTICAPSIN 7-DEHYDROGENASE"/>
    <property type="match status" value="1"/>
</dbReference>
<keyword evidence="2" id="KW-0560">Oxidoreductase</keyword>
<dbReference type="Pfam" id="PF13561">
    <property type="entry name" value="adh_short_C2"/>
    <property type="match status" value="1"/>
</dbReference>
<dbReference type="GO" id="GO:0016491">
    <property type="term" value="F:oxidoreductase activity"/>
    <property type="evidence" value="ECO:0007669"/>
    <property type="project" value="UniProtKB-KW"/>
</dbReference>
<comment type="similarity">
    <text evidence="1">Belongs to the short-chain dehydrogenases/reductases (SDR) family.</text>
</comment>
<protein>
    <submittedName>
        <fullName evidence="3">Short-chain dehydrogenase oxidoreductase</fullName>
    </submittedName>
</protein>
<dbReference type="Proteomes" id="UP000051733">
    <property type="component" value="Unassembled WGS sequence"/>
</dbReference>
<accession>A0A0R2A2L9</accession>
<sequence>MTQLEGQLVLIFGGASGFGFQAAQMSLRQGATVRIVGRHQQRVAEAVTTLKRVSDRVEGAVLDASDPDQLAPYLKQLGQVDHVISMLGGAMGGGFLTASYEEIYHAVEQKFFVNLKLSQLVVPYIRDHGSLTLTSGTGGHPYDASGAIIGNQAINTMVAGMAVEAAPQIRVNAVAPTWTPTGLWRDLDAEQLTQSQANMTAQIPLQRVAQVDEVASAYLFVMTNQFVTGQVINVDGGISVV</sequence>
<keyword evidence="4" id="KW-1185">Reference proteome</keyword>
<evidence type="ECO:0000256" key="2">
    <source>
        <dbReference type="ARBA" id="ARBA00023002"/>
    </source>
</evidence>
<evidence type="ECO:0000313" key="4">
    <source>
        <dbReference type="Proteomes" id="UP000051733"/>
    </source>
</evidence>